<dbReference type="PROSITE" id="PS52016">
    <property type="entry name" value="TONB_DEPENDENT_REC_3"/>
    <property type="match status" value="1"/>
</dbReference>
<feature type="domain" description="TonB-dependent receptor-like beta-barrel" evidence="13">
    <location>
        <begin position="219"/>
        <end position="598"/>
    </location>
</feature>
<evidence type="ECO:0000256" key="3">
    <source>
        <dbReference type="ARBA" id="ARBA00022452"/>
    </source>
</evidence>
<dbReference type="Proteomes" id="UP000005695">
    <property type="component" value="Unassembled WGS sequence"/>
</dbReference>
<keyword evidence="8 15" id="KW-0675">Receptor</keyword>
<feature type="chain" id="PRO_5004192336" evidence="12">
    <location>
        <begin position="27"/>
        <end position="628"/>
    </location>
</feature>
<dbReference type="InterPro" id="IPR037066">
    <property type="entry name" value="Plug_dom_sf"/>
</dbReference>
<sequence length="628" mass="70423">MKTMQWNILMAALLCVIMAGTGSVWAEEADQEYDLGQIIVTADRYPVNEQKSARFVTVLTAEQLEESGGNNVIDALKRSGTLSYKSLAPLGVSRMGMKSEVSIRGLEDGELVLINGVPIQSASGGSYDLNAIGLDQIERVEILSGAASTLYGADAMTGVINIITRQPGQQCSPYASVELGELGYQNHSVGLTSEKLNLGARYQRLDGIDTIYRKFSAKSPYRYDMQATDQLSASLNYRPAEHWTIDYLVTTIETGFVKRYDSPSKEPIFYDQDQEKHFADIRYEADNVAVKGFYSFDELTKNQTSPSAPEEKRRNYNYGFSGDYRFNAFSLKQTIGADITRRVADYDYSYGRHARDDSALFWQVKRPFFERLLVSAGAREQWINGYDGARNYSRFLPSAGLNFEVTSALHLFANAGKAFRAPSFNDQYYSTATRVGNPDLEPEEGWTYEAGMKYDHPAIHLRVAVFLMKFEDKIISYERADGMNSYYNAGDYENQGIEWKLVFAPFHQGQGVWKNLSFSARGFVANPKADDSDGVLTQVGPRVQTAFGIKYLGRLFTFNVDLINLNDREDDLESEITVNLYSRYQLPVGALTFSVDNLFDEEVVTGGSTTSEYYGLGRLIKAGYEIRL</sequence>
<dbReference type="InterPro" id="IPR036942">
    <property type="entry name" value="Beta-barrel_TonB_sf"/>
</dbReference>
<comment type="subcellular location">
    <subcellularLocation>
        <location evidence="1 10">Cell outer membrane</location>
        <topology evidence="1 10">Multi-pass membrane protein</topology>
    </subcellularLocation>
</comment>
<evidence type="ECO:0000256" key="11">
    <source>
        <dbReference type="RuleBase" id="RU003357"/>
    </source>
</evidence>
<reference evidence="15" key="2">
    <citation type="submission" date="2006-05" db="EMBL/GenBank/DDBJ databases">
        <title>Sequencing of the draft genome and assembly of Desulfuromonas acetoxidans DSM 684.</title>
        <authorList>
            <consortium name="US DOE Joint Genome Institute (JGI-PGF)"/>
            <person name="Copeland A."/>
            <person name="Lucas S."/>
            <person name="Lapidus A."/>
            <person name="Barry K."/>
            <person name="Detter J.C."/>
            <person name="Glavina del Rio T."/>
            <person name="Hammon N."/>
            <person name="Israni S."/>
            <person name="Dalin E."/>
            <person name="Tice H."/>
            <person name="Bruce D."/>
            <person name="Pitluck S."/>
            <person name="Richardson P."/>
        </authorList>
    </citation>
    <scope>NUCLEOTIDE SEQUENCE [LARGE SCALE GENOMIC DNA]</scope>
    <source>
        <strain evidence="15">DSM 684</strain>
    </source>
</reference>
<keyword evidence="2 10" id="KW-0813">Transport</keyword>
<dbReference type="GO" id="GO:0044718">
    <property type="term" value="P:siderophore transmembrane transport"/>
    <property type="evidence" value="ECO:0007669"/>
    <property type="project" value="TreeGrafter"/>
</dbReference>
<organism evidence="15 16">
    <name type="scientific">Desulfuromonas acetoxidans (strain DSM 684 / 11070)</name>
    <dbReference type="NCBI Taxonomy" id="281689"/>
    <lineage>
        <taxon>Bacteria</taxon>
        <taxon>Pseudomonadati</taxon>
        <taxon>Thermodesulfobacteriota</taxon>
        <taxon>Desulfuromonadia</taxon>
        <taxon>Desulfuromonadales</taxon>
        <taxon>Desulfuromonadaceae</taxon>
        <taxon>Desulfuromonas</taxon>
    </lineage>
</organism>
<dbReference type="GO" id="GO:0015344">
    <property type="term" value="F:siderophore uptake transmembrane transporter activity"/>
    <property type="evidence" value="ECO:0007669"/>
    <property type="project" value="TreeGrafter"/>
</dbReference>
<keyword evidence="4 10" id="KW-0812">Transmembrane</keyword>
<dbReference type="InterPro" id="IPR039426">
    <property type="entry name" value="TonB-dep_rcpt-like"/>
</dbReference>
<accession>Q1K0C1</accession>
<evidence type="ECO:0000256" key="5">
    <source>
        <dbReference type="ARBA" id="ARBA00022729"/>
    </source>
</evidence>
<keyword evidence="6 11" id="KW-0798">TonB box</keyword>
<dbReference type="Pfam" id="PF00593">
    <property type="entry name" value="TonB_dep_Rec_b-barrel"/>
    <property type="match status" value="1"/>
</dbReference>
<dbReference type="PANTHER" id="PTHR30069">
    <property type="entry name" value="TONB-DEPENDENT OUTER MEMBRANE RECEPTOR"/>
    <property type="match status" value="1"/>
</dbReference>
<evidence type="ECO:0000256" key="9">
    <source>
        <dbReference type="ARBA" id="ARBA00023237"/>
    </source>
</evidence>
<evidence type="ECO:0000313" key="15">
    <source>
        <dbReference type="EMBL" id="EAT16020.1"/>
    </source>
</evidence>
<dbReference type="RefSeq" id="WP_005999900.1">
    <property type="nucleotide sequence ID" value="NZ_AAEW02000007.1"/>
</dbReference>
<keyword evidence="3 10" id="KW-1134">Transmembrane beta strand</keyword>
<proteinExistence type="inferred from homology"/>
<dbReference type="EMBL" id="AAEW02000007">
    <property type="protein sequence ID" value="EAT16020.1"/>
    <property type="molecule type" value="Genomic_DNA"/>
</dbReference>
<dbReference type="GO" id="GO:0009279">
    <property type="term" value="C:cell outer membrane"/>
    <property type="evidence" value="ECO:0007669"/>
    <property type="project" value="UniProtKB-SubCell"/>
</dbReference>
<dbReference type="InterPro" id="IPR000531">
    <property type="entry name" value="Beta-barrel_TonB"/>
</dbReference>
<keyword evidence="5 12" id="KW-0732">Signal</keyword>
<feature type="signal peptide" evidence="12">
    <location>
        <begin position="1"/>
        <end position="26"/>
    </location>
</feature>
<dbReference type="Gene3D" id="2.170.130.10">
    <property type="entry name" value="TonB-dependent receptor, plug domain"/>
    <property type="match status" value="1"/>
</dbReference>
<keyword evidence="7 10" id="KW-0472">Membrane</keyword>
<keyword evidence="9 10" id="KW-0998">Cell outer membrane</keyword>
<evidence type="ECO:0000256" key="12">
    <source>
        <dbReference type="SAM" id="SignalP"/>
    </source>
</evidence>
<comment type="caution">
    <text evidence="15">The sequence shown here is derived from an EMBL/GenBank/DDBJ whole genome shotgun (WGS) entry which is preliminary data.</text>
</comment>
<protein>
    <submittedName>
        <fullName evidence="15">TonB-dependent receptor</fullName>
    </submittedName>
</protein>
<evidence type="ECO:0000256" key="7">
    <source>
        <dbReference type="ARBA" id="ARBA00023136"/>
    </source>
</evidence>
<evidence type="ECO:0000256" key="2">
    <source>
        <dbReference type="ARBA" id="ARBA00022448"/>
    </source>
</evidence>
<evidence type="ECO:0000256" key="8">
    <source>
        <dbReference type="ARBA" id="ARBA00023170"/>
    </source>
</evidence>
<dbReference type="AlphaFoldDB" id="Q1K0C1"/>
<name>Q1K0C1_DESA6</name>
<comment type="similarity">
    <text evidence="10 11">Belongs to the TonB-dependent receptor family.</text>
</comment>
<evidence type="ECO:0000256" key="1">
    <source>
        <dbReference type="ARBA" id="ARBA00004571"/>
    </source>
</evidence>
<evidence type="ECO:0000313" key="16">
    <source>
        <dbReference type="Proteomes" id="UP000005695"/>
    </source>
</evidence>
<dbReference type="CDD" id="cd01347">
    <property type="entry name" value="ligand_gated_channel"/>
    <property type="match status" value="1"/>
</dbReference>
<dbReference type="InterPro" id="IPR012910">
    <property type="entry name" value="Plug_dom"/>
</dbReference>
<dbReference type="Pfam" id="PF07715">
    <property type="entry name" value="Plug"/>
    <property type="match status" value="1"/>
</dbReference>
<feature type="domain" description="TonB-dependent receptor plug" evidence="14">
    <location>
        <begin position="50"/>
        <end position="159"/>
    </location>
</feature>
<evidence type="ECO:0000256" key="4">
    <source>
        <dbReference type="ARBA" id="ARBA00022692"/>
    </source>
</evidence>
<dbReference type="OrthoDB" id="9800913at2"/>
<dbReference type="Gene3D" id="2.40.170.20">
    <property type="entry name" value="TonB-dependent receptor, beta-barrel domain"/>
    <property type="match status" value="1"/>
</dbReference>
<evidence type="ECO:0000259" key="13">
    <source>
        <dbReference type="Pfam" id="PF00593"/>
    </source>
</evidence>
<evidence type="ECO:0000256" key="6">
    <source>
        <dbReference type="ARBA" id="ARBA00023077"/>
    </source>
</evidence>
<evidence type="ECO:0000259" key="14">
    <source>
        <dbReference type="Pfam" id="PF07715"/>
    </source>
</evidence>
<gene>
    <name evidence="15" type="ORF">Dace_2320</name>
</gene>
<dbReference type="SUPFAM" id="SSF56935">
    <property type="entry name" value="Porins"/>
    <property type="match status" value="1"/>
</dbReference>
<dbReference type="PANTHER" id="PTHR30069:SF29">
    <property type="entry name" value="HEMOGLOBIN AND HEMOGLOBIN-HAPTOGLOBIN-BINDING PROTEIN 1-RELATED"/>
    <property type="match status" value="1"/>
</dbReference>
<keyword evidence="16" id="KW-1185">Reference proteome</keyword>
<reference evidence="15" key="1">
    <citation type="submission" date="2006-05" db="EMBL/GenBank/DDBJ databases">
        <title>Annotation of the draft genome assembly of Desulfuromonas acetoxidans DSM 684.</title>
        <authorList>
            <consortium name="US DOE Joint Genome Institute (JGI-ORNL)"/>
            <person name="Larimer F."/>
            <person name="Land M."/>
            <person name="Hauser L."/>
        </authorList>
    </citation>
    <scope>NUCLEOTIDE SEQUENCE [LARGE SCALE GENOMIC DNA]</scope>
    <source>
        <strain evidence="15">DSM 684</strain>
    </source>
</reference>
<evidence type="ECO:0000256" key="10">
    <source>
        <dbReference type="PROSITE-ProRule" id="PRU01360"/>
    </source>
</evidence>